<name>E0USC8_SULAO</name>
<dbReference type="HOGENOM" id="CLU_048246_5_0_7"/>
<dbReference type="PANTHER" id="PTHR33525:SF4">
    <property type="entry name" value="CYCLIC DI-GMP PHOSPHODIESTERASE CDGJ"/>
    <property type="match status" value="1"/>
</dbReference>
<dbReference type="EMBL" id="CP002205">
    <property type="protein sequence ID" value="ADN09091.1"/>
    <property type="molecule type" value="Genomic_DNA"/>
</dbReference>
<dbReference type="eggNOG" id="COG1639">
    <property type="taxonomic scope" value="Bacteria"/>
</dbReference>
<evidence type="ECO:0000259" key="1">
    <source>
        <dbReference type="PROSITE" id="PS51833"/>
    </source>
</evidence>
<dbReference type="RefSeq" id="WP_013326847.1">
    <property type="nucleotide sequence ID" value="NC_014506.1"/>
</dbReference>
<evidence type="ECO:0000313" key="3">
    <source>
        <dbReference type="Proteomes" id="UP000007803"/>
    </source>
</evidence>
<keyword evidence="3" id="KW-1185">Reference proteome</keyword>
<reference evidence="3" key="1">
    <citation type="journal article" date="2010" name="Stand. Genomic Sci.">
        <title>Complete genome sequence of Sulfurimonas autotrophica type strain (OK10).</title>
        <authorList>
            <person name="Sikorski J."/>
            <person name="Munk C."/>
            <person name="Lapidus A."/>
            <person name="Djao O."/>
            <person name="Lucas S."/>
            <person name="Glavina Del Rio T."/>
            <person name="Nolan M."/>
            <person name="Tice H."/>
            <person name="Han C."/>
            <person name="Cheng J."/>
            <person name="Tapia R."/>
            <person name="Goodwin L."/>
            <person name="Pitluck S."/>
            <person name="Liolios K."/>
            <person name="Ivanova N."/>
            <person name="Mavromatis K."/>
            <person name="Mikhailova N."/>
            <person name="Pati A."/>
            <person name="Sims D."/>
            <person name="Meincke L."/>
            <person name="Brettin T."/>
            <person name="Detter J."/>
            <person name="Chen A."/>
            <person name="Palaniappan K."/>
            <person name="Land M."/>
            <person name="Hauser L."/>
            <person name="Chang Y."/>
            <person name="Jeffries C."/>
            <person name="Rohde M."/>
            <person name="Lang E."/>
            <person name="Spring S."/>
            <person name="Goker M."/>
            <person name="Woyke T."/>
            <person name="Bristow J."/>
            <person name="Eisen J."/>
            <person name="Markowitz V."/>
            <person name="Hugenholtz P."/>
            <person name="Kyrpides N."/>
            <person name="Klenk H."/>
        </authorList>
    </citation>
    <scope>NUCLEOTIDE SEQUENCE [LARGE SCALE GENOMIC DNA]</scope>
    <source>
        <strain evidence="3">ATCC BAA-671 / DSM 16294 / JCM 11897 / OK10</strain>
    </source>
</reference>
<gene>
    <name evidence="2" type="ordered locus">Saut_1042</name>
</gene>
<protein>
    <submittedName>
        <fullName evidence="2">Putative signal transduction protein</fullName>
    </submittedName>
</protein>
<dbReference type="Gene3D" id="1.10.3210.10">
    <property type="entry name" value="Hypothetical protein af1432"/>
    <property type="match status" value="1"/>
</dbReference>
<dbReference type="Pfam" id="PF08668">
    <property type="entry name" value="HDOD"/>
    <property type="match status" value="1"/>
</dbReference>
<dbReference type="PANTHER" id="PTHR33525">
    <property type="match status" value="1"/>
</dbReference>
<dbReference type="AlphaFoldDB" id="E0USC8"/>
<proteinExistence type="predicted"/>
<evidence type="ECO:0000313" key="2">
    <source>
        <dbReference type="EMBL" id="ADN09091.1"/>
    </source>
</evidence>
<dbReference type="OrthoDB" id="9803649at2"/>
<sequence length="275" mass="31319">MTFNNIVNGIDSLPPLSDAANIVQSLYSSGVENIDVKRLIKVIESDAMLSANILKTINAPFFGMRNKITSIPRAIPLIGARRIQMLVVNYAIREHVKADPSIYGFNNLQFNEICHLQSALLFQWYSKINLKDAQYLTSLALMMESGKLILAKEVIESDYVGEFRKYFNECQNIQEFEKSLIGTTSYYLSALLFQHWNLDEKYIRVLKALDSDNEDDLQILFYANIIEIIRVSINVKDILSDTAISNASILVKELGMDDEIFITVANEIKENYLKL</sequence>
<dbReference type="KEGG" id="sua:Saut_1042"/>
<dbReference type="PROSITE" id="PS51833">
    <property type="entry name" value="HDOD"/>
    <property type="match status" value="1"/>
</dbReference>
<dbReference type="InterPro" id="IPR013976">
    <property type="entry name" value="HDOD"/>
</dbReference>
<accession>E0USC8</accession>
<organism evidence="2 3">
    <name type="scientific">Sulfurimonas autotrophica (strain ATCC BAA-671 / DSM 16294 / JCM 11897 / OK10)</name>
    <dbReference type="NCBI Taxonomy" id="563040"/>
    <lineage>
        <taxon>Bacteria</taxon>
        <taxon>Pseudomonadati</taxon>
        <taxon>Campylobacterota</taxon>
        <taxon>Epsilonproteobacteria</taxon>
        <taxon>Campylobacterales</taxon>
        <taxon>Sulfurimonadaceae</taxon>
        <taxon>Sulfurimonas</taxon>
    </lineage>
</organism>
<dbReference type="SUPFAM" id="SSF109604">
    <property type="entry name" value="HD-domain/PDEase-like"/>
    <property type="match status" value="1"/>
</dbReference>
<dbReference type="Proteomes" id="UP000007803">
    <property type="component" value="Chromosome"/>
</dbReference>
<feature type="domain" description="HDOD" evidence="1">
    <location>
        <begin position="13"/>
        <end position="212"/>
    </location>
</feature>
<dbReference type="STRING" id="563040.Saut_1042"/>
<dbReference type="InterPro" id="IPR052340">
    <property type="entry name" value="RNase_Y/CdgJ"/>
</dbReference>